<gene>
    <name evidence="3 5 6 7" type="primary">ccdc142</name>
</gene>
<dbReference type="ZFIN" id="ZDB-GENE-030131-6705">
    <property type="gene designation" value="ccdc142"/>
</dbReference>
<dbReference type="Bgee" id="ENSDARG00000101377">
    <property type="expression patterns" value="Expressed in mature ovarian follicle and 22 other cell types or tissues"/>
</dbReference>
<dbReference type="Ensembl" id="ENSDART00000189302.1">
    <property type="protein sequence ID" value="ENSDARP00000153477.1"/>
    <property type="gene ID" value="ENSDARG00000101377.2"/>
</dbReference>
<dbReference type="CTD" id="84865"/>
<reference evidence="5 6" key="3">
    <citation type="submission" date="2023-09" db="UniProtKB">
        <authorList>
            <consortium name="RefSeq"/>
        </authorList>
    </citation>
    <scope>IDENTIFICATION</scope>
    <source>
        <strain evidence="5 6">Tuebingen</strain>
    </source>
</reference>
<sequence length="1024" mass="115709">MAHSSGSSQDGQTDSKTESHTQAVPDKTDSSAAESPENQHCDNGQRPSYYSEILPDEYISNEKFDASWYQSSFTKSLQRAEALFRNRLNPSLKRLMRQKSKDGSWESESESIGSCSSRSIQRLGETLQNLSSQCHILHDPAGGRSFGCIRGLSSSEEEEFYYHPQAAAFTQHYCQLQHLMDQRAQLLFFHEYARRTQMATCFVAQLGSVLEKTQLLLPDKGQVTEQPNSTWNLNLRALCQEMQVHVSHWDLLWAKAHSDLRLRRALFSRIETLSSMQRTLCLLALQAMQLLEQCIYTALLALTAAQLDRVPRDALVDLLCAVELYNEIVEDTESQCKTSTQSSKLMFNSDWPQLGSSTIRKATGPTIFPVEQLMMILAQSRAQKVAKQLYTWASQQSNLLLANNPKELKGHTKLNSRLLSSPTINLHTVQLEPQAAVEDTPQSPLHKLWSSNLPFSLFISRDRACLDTLFKVLVTSTNLLAPHIPKKPPLDRTVDLEDSVVICRRASDGEEKLLNRPRMSSRAHDAAAVDLRKSDACVKLFSNYKNLLWKQFGKAVIRHFYYQPYNSTLGSINQWNDEMLLLLVSWLKHSYFEDLIPEECKESLSDFCFYLLSTAAFTQWDEMKCLSLGSGLKEKCVPGAKLEGCAIRTATMDLILQLFLPLHTVLQLLQHPDIESGDIESKSLKRNHLALLCRSVATVHSSTIWVMSKAFQFLASWSITKFLLVTQGDLKDLKDSVESLVHLTRAVIRDSAVHPLIVQQTDSLSKALTELQAFSDLVLRTFTMDCKKMSTEIFEQTMPSARHWRINHKTELPSSPSDYAACAVQSVIGQVLEGVQPLPDNARVPALTEAMTAFMEAWMEHILKQKIKFSIQGALQLKQDFDLIRDMIRSEEYSLSEELHQKLLSLRVFHQVDNAIVCLLQQPMAKPYLPSRGWEPFRHCCPNSAQVMDQAAAGSLNNLESMDIQAACQQALTQAESSLTPELLSSTPQESYLAAAQQEWLDLRIHSGSRWKLPVLQCFTRSEP</sequence>
<reference evidence="3" key="2">
    <citation type="submission" date="2015-11" db="UniProtKB">
        <authorList>
            <consortium name="Ensembl"/>
        </authorList>
    </citation>
    <scope>IDENTIFICATION</scope>
    <source>
        <strain evidence="3">Tuebingen</strain>
    </source>
</reference>
<evidence type="ECO:0000313" key="6">
    <source>
        <dbReference type="RefSeq" id="XP_697757.4"/>
    </source>
</evidence>
<dbReference type="AGR" id="ZFIN:ZDB-GENE-030131-6705"/>
<evidence type="ECO:0000259" key="2">
    <source>
        <dbReference type="Pfam" id="PF14923"/>
    </source>
</evidence>
<dbReference type="RefSeq" id="XP_697757.4">
    <property type="nucleotide sequence ID" value="XM_692665.10"/>
</dbReference>
<dbReference type="AlphaFoldDB" id="E7EYV9"/>
<organism evidence="3">
    <name type="scientific">Danio rerio</name>
    <name type="common">Zebrafish</name>
    <name type="synonym">Brachydanio rerio</name>
    <dbReference type="NCBI Taxonomy" id="7955"/>
    <lineage>
        <taxon>Eukaryota</taxon>
        <taxon>Metazoa</taxon>
        <taxon>Chordata</taxon>
        <taxon>Craniata</taxon>
        <taxon>Vertebrata</taxon>
        <taxon>Euteleostomi</taxon>
        <taxon>Actinopterygii</taxon>
        <taxon>Neopterygii</taxon>
        <taxon>Teleostei</taxon>
        <taxon>Ostariophysi</taxon>
        <taxon>Cypriniformes</taxon>
        <taxon>Danionidae</taxon>
        <taxon>Danioninae</taxon>
        <taxon>Danio</taxon>
    </lineage>
</organism>
<dbReference type="RefSeq" id="XP_005157262.1">
    <property type="nucleotide sequence ID" value="XM_005157205.5"/>
</dbReference>
<dbReference type="Ensembl" id="ENSDART00000188336.1">
    <property type="protein sequence ID" value="ENSDARP00000145821.1"/>
    <property type="gene ID" value="ENSDARG00000101377.2"/>
</dbReference>
<evidence type="ECO:0000313" key="3">
    <source>
        <dbReference type="Ensembl" id="ENSDARP00000138176"/>
    </source>
</evidence>
<dbReference type="RefSeq" id="XP_005157262.1">
    <property type="nucleotide sequence ID" value="XM_005157205.4"/>
</dbReference>
<dbReference type="Proteomes" id="UP000000437">
    <property type="component" value="Chromosome 14"/>
</dbReference>
<dbReference type="PANTHER" id="PTHR21436:SF2">
    <property type="entry name" value="COILED-COIL DOMAIN-CONTAINING PROTEIN 142"/>
    <property type="match status" value="1"/>
</dbReference>
<dbReference type="Ensembl" id="ENSDART00000169932.2">
    <property type="protein sequence ID" value="ENSDARP00000138176.1"/>
    <property type="gene ID" value="ENSDARG00000101377.2"/>
</dbReference>
<keyword evidence="4" id="KW-1185">Reference proteome</keyword>
<feature type="region of interest" description="Disordered" evidence="1">
    <location>
        <begin position="1"/>
        <end position="48"/>
    </location>
</feature>
<evidence type="ECO:0000256" key="1">
    <source>
        <dbReference type="SAM" id="MobiDB-lite"/>
    </source>
</evidence>
<dbReference type="GeneID" id="569287"/>
<dbReference type="EMBL" id="BX323828">
    <property type="status" value="NOT_ANNOTATED_CDS"/>
    <property type="molecule type" value="Genomic_DNA"/>
</dbReference>
<proteinExistence type="predicted"/>
<dbReference type="PaxDb" id="7955-ENSDARP00000117866"/>
<dbReference type="OrthoDB" id="6579237at2759"/>
<evidence type="ECO:0000313" key="4">
    <source>
        <dbReference type="Proteomes" id="UP000000437"/>
    </source>
</evidence>
<dbReference type="RefSeq" id="XP_697757.4">
    <property type="nucleotide sequence ID" value="XM_692665.9"/>
</dbReference>
<dbReference type="PANTHER" id="PTHR21436">
    <property type="entry name" value="COILED-COIL DOMAIN-CONTAINING PROTEIN 142"/>
    <property type="match status" value="1"/>
</dbReference>
<feature type="compositionally biased region" description="Polar residues" evidence="1">
    <location>
        <begin position="30"/>
        <end position="48"/>
    </location>
</feature>
<dbReference type="STRING" id="7955.ENSDARP00000153477"/>
<evidence type="ECO:0000313" key="7">
    <source>
        <dbReference type="ZFIN" id="ZDB-GENE-030131-6705"/>
    </source>
</evidence>
<accession>A0A8M2B3D0</accession>
<dbReference type="InterPro" id="IPR055350">
    <property type="entry name" value="CCDC142_C"/>
</dbReference>
<dbReference type="SMR" id="E7EYV9"/>
<dbReference type="OMA" id="TWEQLQH"/>
<name>E7EYV9_DANRE</name>
<dbReference type="HOGENOM" id="CLU_305297_0_0_1"/>
<protein>
    <submittedName>
        <fullName evidence="3">Coiled-coil domain-containing 142</fullName>
    </submittedName>
    <submittedName>
        <fullName evidence="5 6">Coiled-coil domain-containing protein 142</fullName>
    </submittedName>
</protein>
<feature type="compositionally biased region" description="Low complexity" evidence="1">
    <location>
        <begin position="1"/>
        <end position="12"/>
    </location>
</feature>
<reference evidence="3 4" key="1">
    <citation type="journal article" date="2013" name="Nature">
        <title>The zebrafish reference genome sequence and its relationship to the human genome.</title>
        <authorList>
            <consortium name="Genome Reference Consortium Zebrafish"/>
            <person name="Howe K."/>
            <person name="Clark M.D."/>
            <person name="Torroja C.F."/>
            <person name="Torrance J."/>
            <person name="Berthelot C."/>
            <person name="Muffato M."/>
            <person name="Collins J.E."/>
            <person name="Humphray S."/>
            <person name="McLaren K."/>
            <person name="Matthews L."/>
            <person name="McLaren S."/>
            <person name="Sealy I."/>
            <person name="Caccamo M."/>
            <person name="Churcher C."/>
            <person name="Scott C."/>
            <person name="Barrett J.C."/>
            <person name="Koch R."/>
            <person name="Rauch G.J."/>
            <person name="White S."/>
            <person name="Chow W."/>
            <person name="Kilian B."/>
            <person name="Quintais L.T."/>
            <person name="Guerra-Assuncao J.A."/>
            <person name="Zhou Y."/>
            <person name="Gu Y."/>
            <person name="Yen J."/>
            <person name="Vogel J.H."/>
            <person name="Eyre T."/>
            <person name="Redmond S."/>
            <person name="Banerjee R."/>
            <person name="Chi J."/>
            <person name="Fu B."/>
            <person name="Langley E."/>
            <person name="Maguire S.F."/>
            <person name="Laird G.K."/>
            <person name="Lloyd D."/>
            <person name="Kenyon E."/>
            <person name="Donaldson S."/>
            <person name="Sehra H."/>
            <person name="Almeida-King J."/>
            <person name="Loveland J."/>
            <person name="Trevanion S."/>
            <person name="Jones M."/>
            <person name="Quail M."/>
            <person name="Willey D."/>
            <person name="Hunt A."/>
            <person name="Burton J."/>
            <person name="Sims S."/>
            <person name="McLay K."/>
            <person name="Plumb B."/>
            <person name="Davis J."/>
            <person name="Clee C."/>
            <person name="Oliver K."/>
            <person name="Clark R."/>
            <person name="Riddle C."/>
            <person name="Elliot D."/>
            <person name="Eliott D."/>
            <person name="Threadgold G."/>
            <person name="Harden G."/>
            <person name="Ware D."/>
            <person name="Begum S."/>
            <person name="Mortimore B."/>
            <person name="Mortimer B."/>
            <person name="Kerry G."/>
            <person name="Heath P."/>
            <person name="Phillimore B."/>
            <person name="Tracey A."/>
            <person name="Corby N."/>
            <person name="Dunn M."/>
            <person name="Johnson C."/>
            <person name="Wood J."/>
            <person name="Clark S."/>
            <person name="Pelan S."/>
            <person name="Griffiths G."/>
            <person name="Smith M."/>
            <person name="Glithero R."/>
            <person name="Howden P."/>
            <person name="Barker N."/>
            <person name="Lloyd C."/>
            <person name="Stevens C."/>
            <person name="Harley J."/>
            <person name="Holt K."/>
            <person name="Panagiotidis G."/>
            <person name="Lovell J."/>
            <person name="Beasley H."/>
            <person name="Henderson C."/>
            <person name="Gordon D."/>
            <person name="Auger K."/>
            <person name="Wright D."/>
            <person name="Collins J."/>
            <person name="Raisen C."/>
            <person name="Dyer L."/>
            <person name="Leung K."/>
            <person name="Robertson L."/>
            <person name="Ambridge K."/>
            <person name="Leongamornlert D."/>
            <person name="McGuire S."/>
            <person name="Gilderthorp R."/>
            <person name="Griffiths C."/>
            <person name="Manthravadi D."/>
            <person name="Nichol S."/>
            <person name="Barker G."/>
            <person name="Whitehead S."/>
            <person name="Kay M."/>
            <person name="Brown J."/>
            <person name="Murnane C."/>
            <person name="Gray E."/>
            <person name="Humphries M."/>
            <person name="Sycamore N."/>
            <person name="Barker D."/>
            <person name="Saunders D."/>
            <person name="Wallis J."/>
            <person name="Babbage A."/>
            <person name="Hammond S."/>
            <person name="Mashreghi-Mohammadi M."/>
            <person name="Barr L."/>
            <person name="Martin S."/>
            <person name="Wray P."/>
            <person name="Ellington A."/>
            <person name="Matthews N."/>
            <person name="Ellwood M."/>
            <person name="Woodmansey R."/>
            <person name="Clark G."/>
            <person name="Cooper J."/>
            <person name="Cooper J."/>
            <person name="Tromans A."/>
            <person name="Grafham D."/>
            <person name="Skuce C."/>
            <person name="Pandian R."/>
            <person name="Andrews R."/>
            <person name="Harrison E."/>
            <person name="Kimberley A."/>
            <person name="Garnett J."/>
            <person name="Fosker N."/>
            <person name="Hall R."/>
            <person name="Garner P."/>
            <person name="Kelly D."/>
            <person name="Bird C."/>
            <person name="Palmer S."/>
            <person name="Gehring I."/>
            <person name="Berger A."/>
            <person name="Dooley C.M."/>
            <person name="Ersan-Urun Z."/>
            <person name="Eser C."/>
            <person name="Geiger H."/>
            <person name="Geisler M."/>
            <person name="Karotki L."/>
            <person name="Kirn A."/>
            <person name="Konantz J."/>
            <person name="Konantz M."/>
            <person name="Oberlander M."/>
            <person name="Rudolph-Geiger S."/>
            <person name="Teucke M."/>
            <person name="Lanz C."/>
            <person name="Raddatz G."/>
            <person name="Osoegawa K."/>
            <person name="Zhu B."/>
            <person name="Rapp A."/>
            <person name="Widaa S."/>
            <person name="Langford C."/>
            <person name="Yang F."/>
            <person name="Schuster S.C."/>
            <person name="Carter N.P."/>
            <person name="Harrow J."/>
            <person name="Ning Z."/>
            <person name="Herrero J."/>
            <person name="Searle S.M."/>
            <person name="Enright A."/>
            <person name="Geisler R."/>
            <person name="Plasterk R.H."/>
            <person name="Lee C."/>
            <person name="Westerfield M."/>
            <person name="de Jong P.J."/>
            <person name="Zon L.I."/>
            <person name="Postlethwait J.H."/>
            <person name="Nusslein-Volhard C."/>
            <person name="Hubbard T.J."/>
            <person name="Roest Crollius H."/>
            <person name="Rogers J."/>
            <person name="Stemple D.L."/>
        </authorList>
    </citation>
    <scope>NUCLEOTIDE SEQUENCE [LARGE SCALE GENOMIC DNA]</scope>
    <source>
        <strain evidence="3 4">Tuebingen</strain>
    </source>
</reference>
<dbReference type="KEGG" id="dre:569287"/>
<dbReference type="eggNOG" id="ENOG502QUBZ">
    <property type="taxonomic scope" value="Eukaryota"/>
</dbReference>
<feature type="domain" description="Coiled-coil protein 142 C-terminal" evidence="2">
    <location>
        <begin position="547"/>
        <end position="1001"/>
    </location>
</feature>
<accession>E7EYV9</accession>
<dbReference type="GeneTree" id="ENSGT00390000009871"/>
<dbReference type="Pfam" id="PF14923">
    <property type="entry name" value="CCDC142"/>
    <property type="match status" value="1"/>
</dbReference>
<dbReference type="InterPro" id="IPR026700">
    <property type="entry name" value="CCDC142"/>
</dbReference>
<evidence type="ECO:0000313" key="5">
    <source>
        <dbReference type="RefSeq" id="XP_005157262.1"/>
    </source>
</evidence>